<proteinExistence type="predicted"/>
<name>A0A2Z6MEV9_TRISU</name>
<dbReference type="AlphaFoldDB" id="A0A2Z6MEV9"/>
<keyword evidence="2" id="KW-1185">Reference proteome</keyword>
<dbReference type="OrthoDB" id="10405853at2759"/>
<accession>A0A2Z6MEV9</accession>
<reference evidence="2" key="1">
    <citation type="journal article" date="2017" name="Front. Plant Sci.">
        <title>Climate Clever Clovers: New Paradigm to Reduce the Environmental Footprint of Ruminants by Breeding Low Methanogenic Forages Utilizing Haplotype Variation.</title>
        <authorList>
            <person name="Kaur P."/>
            <person name="Appels R."/>
            <person name="Bayer P.E."/>
            <person name="Keeble-Gagnere G."/>
            <person name="Wang J."/>
            <person name="Hirakawa H."/>
            <person name="Shirasawa K."/>
            <person name="Vercoe P."/>
            <person name="Stefanova K."/>
            <person name="Durmic Z."/>
            <person name="Nichols P."/>
            <person name="Revell C."/>
            <person name="Isobe S.N."/>
            <person name="Edwards D."/>
            <person name="Erskine W."/>
        </authorList>
    </citation>
    <scope>NUCLEOTIDE SEQUENCE [LARGE SCALE GENOMIC DNA]</scope>
    <source>
        <strain evidence="2">cv. Daliak</strain>
    </source>
</reference>
<protein>
    <submittedName>
        <fullName evidence="1">Uncharacterized protein</fullName>
    </submittedName>
</protein>
<evidence type="ECO:0000313" key="1">
    <source>
        <dbReference type="EMBL" id="GAU23942.1"/>
    </source>
</evidence>
<organism evidence="1 2">
    <name type="scientific">Trifolium subterraneum</name>
    <name type="common">Subterranean clover</name>
    <dbReference type="NCBI Taxonomy" id="3900"/>
    <lineage>
        <taxon>Eukaryota</taxon>
        <taxon>Viridiplantae</taxon>
        <taxon>Streptophyta</taxon>
        <taxon>Embryophyta</taxon>
        <taxon>Tracheophyta</taxon>
        <taxon>Spermatophyta</taxon>
        <taxon>Magnoliopsida</taxon>
        <taxon>eudicotyledons</taxon>
        <taxon>Gunneridae</taxon>
        <taxon>Pentapetalae</taxon>
        <taxon>rosids</taxon>
        <taxon>fabids</taxon>
        <taxon>Fabales</taxon>
        <taxon>Fabaceae</taxon>
        <taxon>Papilionoideae</taxon>
        <taxon>50 kb inversion clade</taxon>
        <taxon>NPAAA clade</taxon>
        <taxon>Hologalegina</taxon>
        <taxon>IRL clade</taxon>
        <taxon>Trifolieae</taxon>
        <taxon>Trifolium</taxon>
    </lineage>
</organism>
<gene>
    <name evidence="1" type="ORF">TSUD_181310</name>
</gene>
<sequence length="71" mass="8099">MEIEVELDNLKQLEGSYVGTLKDFADVENIQVTLWMEGFQQIKALSLGLELILLTSPIRDEIQRAYESNKA</sequence>
<dbReference type="EMBL" id="DF973281">
    <property type="protein sequence ID" value="GAU23942.1"/>
    <property type="molecule type" value="Genomic_DNA"/>
</dbReference>
<dbReference type="Proteomes" id="UP000242715">
    <property type="component" value="Unassembled WGS sequence"/>
</dbReference>
<evidence type="ECO:0000313" key="2">
    <source>
        <dbReference type="Proteomes" id="UP000242715"/>
    </source>
</evidence>